<feature type="region of interest" description="Disordered" evidence="1">
    <location>
        <begin position="112"/>
        <end position="160"/>
    </location>
</feature>
<dbReference type="EMBL" id="BLLF01003981">
    <property type="protein sequence ID" value="GFH28657.1"/>
    <property type="molecule type" value="Genomic_DNA"/>
</dbReference>
<organism evidence="2 3">
    <name type="scientific">Haematococcus lacustris</name>
    <name type="common">Green alga</name>
    <name type="synonym">Haematococcus pluvialis</name>
    <dbReference type="NCBI Taxonomy" id="44745"/>
    <lineage>
        <taxon>Eukaryota</taxon>
        <taxon>Viridiplantae</taxon>
        <taxon>Chlorophyta</taxon>
        <taxon>core chlorophytes</taxon>
        <taxon>Chlorophyceae</taxon>
        <taxon>CS clade</taxon>
        <taxon>Chlamydomonadales</taxon>
        <taxon>Haematococcaceae</taxon>
        <taxon>Haematococcus</taxon>
    </lineage>
</organism>
<name>A0A6A0A999_HAELA</name>
<feature type="region of interest" description="Disordered" evidence="1">
    <location>
        <begin position="57"/>
        <end position="84"/>
    </location>
</feature>
<gene>
    <name evidence="2" type="ORF">HaLaN_27187</name>
</gene>
<dbReference type="Proteomes" id="UP000485058">
    <property type="component" value="Unassembled WGS sequence"/>
</dbReference>
<feature type="compositionally biased region" description="Polar residues" evidence="1">
    <location>
        <begin position="112"/>
        <end position="124"/>
    </location>
</feature>
<protein>
    <submittedName>
        <fullName evidence="2">Uncharacterized protein</fullName>
    </submittedName>
</protein>
<feature type="non-terminal residue" evidence="2">
    <location>
        <position position="160"/>
    </location>
</feature>
<evidence type="ECO:0000313" key="3">
    <source>
        <dbReference type="Proteomes" id="UP000485058"/>
    </source>
</evidence>
<evidence type="ECO:0000256" key="1">
    <source>
        <dbReference type="SAM" id="MobiDB-lite"/>
    </source>
</evidence>
<dbReference type="AlphaFoldDB" id="A0A6A0A999"/>
<keyword evidence="3" id="KW-1185">Reference proteome</keyword>
<feature type="compositionally biased region" description="Basic and acidic residues" evidence="1">
    <location>
        <begin position="145"/>
        <end position="160"/>
    </location>
</feature>
<feature type="non-terminal residue" evidence="2">
    <location>
        <position position="1"/>
    </location>
</feature>
<comment type="caution">
    <text evidence="2">The sequence shown here is derived from an EMBL/GenBank/DDBJ whole genome shotgun (WGS) entry which is preliminary data.</text>
</comment>
<sequence>MLPLRHPDGHGRGYSNRTMVGNWWEDRLVANDSRMCNTTGERVLSLDQTQPEALVSTKTATDQAMAAARQTLPQPPPRPSMYPSEPALKAAVELYAPGGVPPAVPAFTIGRTTLQDPASPSTGQPRRDTTNTHFYHTLPAQQRAQHPEVYQHGDHSKYYK</sequence>
<proteinExistence type="predicted"/>
<reference evidence="2 3" key="1">
    <citation type="submission" date="2020-02" db="EMBL/GenBank/DDBJ databases">
        <title>Draft genome sequence of Haematococcus lacustris strain NIES-144.</title>
        <authorList>
            <person name="Morimoto D."/>
            <person name="Nakagawa S."/>
            <person name="Yoshida T."/>
            <person name="Sawayama S."/>
        </authorList>
    </citation>
    <scope>NUCLEOTIDE SEQUENCE [LARGE SCALE GENOMIC DNA]</scope>
    <source>
        <strain evidence="2 3">NIES-144</strain>
    </source>
</reference>
<accession>A0A6A0A999</accession>
<feature type="compositionally biased region" description="Polar residues" evidence="1">
    <location>
        <begin position="131"/>
        <end position="144"/>
    </location>
</feature>
<evidence type="ECO:0000313" key="2">
    <source>
        <dbReference type="EMBL" id="GFH28657.1"/>
    </source>
</evidence>